<dbReference type="Proteomes" id="UP000499080">
    <property type="component" value="Unassembled WGS sequence"/>
</dbReference>
<proteinExistence type="predicted"/>
<name>A0A4Y2FET0_ARAVE</name>
<comment type="caution">
    <text evidence="1">The sequence shown here is derived from an EMBL/GenBank/DDBJ whole genome shotgun (WGS) entry which is preliminary data.</text>
</comment>
<sequence length="227" mass="26090">MAFFDSRASLGLEGKQICSQFSDKSFIQERIQRSGSSKGTNPFLVKYLDSPFRLSLRIRNPRSDKDTSFQSERLVLWLIAEELGETVPDNAKICDLKHLIENTDLFKTDQELPVASSNQSLMTTEKNTQSDLEIEEIKLVQLEKEIELRRLPAKAFLRKPFRKPLPQGLLRKAFHELPHRQGLNDKSAKAFPRKPFQKPFGDLGPGKQNEIESLTSSTERLLYWIDL</sequence>
<gene>
    <name evidence="1" type="ORF">AVEN_70181_1</name>
</gene>
<keyword evidence="2" id="KW-1185">Reference proteome</keyword>
<evidence type="ECO:0000313" key="1">
    <source>
        <dbReference type="EMBL" id="GBM38996.1"/>
    </source>
</evidence>
<evidence type="ECO:0000313" key="2">
    <source>
        <dbReference type="Proteomes" id="UP000499080"/>
    </source>
</evidence>
<reference evidence="1 2" key="1">
    <citation type="journal article" date="2019" name="Sci. Rep.">
        <title>Orb-weaving spider Araneus ventricosus genome elucidates the spidroin gene catalogue.</title>
        <authorList>
            <person name="Kono N."/>
            <person name="Nakamura H."/>
            <person name="Ohtoshi R."/>
            <person name="Moran D.A.P."/>
            <person name="Shinohara A."/>
            <person name="Yoshida Y."/>
            <person name="Fujiwara M."/>
            <person name="Mori M."/>
            <person name="Tomita M."/>
            <person name="Arakawa K."/>
        </authorList>
    </citation>
    <scope>NUCLEOTIDE SEQUENCE [LARGE SCALE GENOMIC DNA]</scope>
</reference>
<protein>
    <submittedName>
        <fullName evidence="1">Uncharacterized protein</fullName>
    </submittedName>
</protein>
<accession>A0A4Y2FET0</accession>
<dbReference type="AlphaFoldDB" id="A0A4Y2FET0"/>
<dbReference type="EMBL" id="BGPR01000882">
    <property type="protein sequence ID" value="GBM38996.1"/>
    <property type="molecule type" value="Genomic_DNA"/>
</dbReference>
<organism evidence="1 2">
    <name type="scientific">Araneus ventricosus</name>
    <name type="common">Orbweaver spider</name>
    <name type="synonym">Epeira ventricosa</name>
    <dbReference type="NCBI Taxonomy" id="182803"/>
    <lineage>
        <taxon>Eukaryota</taxon>
        <taxon>Metazoa</taxon>
        <taxon>Ecdysozoa</taxon>
        <taxon>Arthropoda</taxon>
        <taxon>Chelicerata</taxon>
        <taxon>Arachnida</taxon>
        <taxon>Araneae</taxon>
        <taxon>Araneomorphae</taxon>
        <taxon>Entelegynae</taxon>
        <taxon>Araneoidea</taxon>
        <taxon>Araneidae</taxon>
        <taxon>Araneus</taxon>
    </lineage>
</organism>